<comment type="caution">
    <text evidence="2">The sequence shown here is derived from an EMBL/GenBank/DDBJ whole genome shotgun (WGS) entry which is preliminary data.</text>
</comment>
<reference evidence="2 3" key="1">
    <citation type="journal article" date="2023" name="G3 (Bethesda)">
        <title>A chromosome-length genome assembly and annotation of blackberry (Rubus argutus, cv. 'Hillquist').</title>
        <authorList>
            <person name="Bruna T."/>
            <person name="Aryal R."/>
            <person name="Dudchenko O."/>
            <person name="Sargent D.J."/>
            <person name="Mead D."/>
            <person name="Buti M."/>
            <person name="Cavallini A."/>
            <person name="Hytonen T."/>
            <person name="Andres J."/>
            <person name="Pham M."/>
            <person name="Weisz D."/>
            <person name="Mascagni F."/>
            <person name="Usai G."/>
            <person name="Natali L."/>
            <person name="Bassil N."/>
            <person name="Fernandez G.E."/>
            <person name="Lomsadze A."/>
            <person name="Armour M."/>
            <person name="Olukolu B."/>
            <person name="Poorten T."/>
            <person name="Britton C."/>
            <person name="Davik J."/>
            <person name="Ashrafi H."/>
            <person name="Aiden E.L."/>
            <person name="Borodovsky M."/>
            <person name="Worthington M."/>
        </authorList>
    </citation>
    <scope>NUCLEOTIDE SEQUENCE [LARGE SCALE GENOMIC DNA]</scope>
    <source>
        <strain evidence="2">PI 553951</strain>
    </source>
</reference>
<dbReference type="AlphaFoldDB" id="A0AAW1VM82"/>
<dbReference type="GO" id="GO:0005737">
    <property type="term" value="C:cytoplasm"/>
    <property type="evidence" value="ECO:0007669"/>
    <property type="project" value="TreeGrafter"/>
</dbReference>
<sequence>MYDDHRKKGISIPTEKEFRGYYALLKLDKHPGHMGEASLDLAKMTPEIRQTSEVLFARDVARACRLVILLLFFDLQGKQVTFKHA</sequence>
<dbReference type="Gene3D" id="1.25.40.990">
    <property type="match status" value="1"/>
</dbReference>
<dbReference type="EMBL" id="JBEDUW010000238">
    <property type="protein sequence ID" value="KAK9903120.1"/>
    <property type="molecule type" value="Genomic_DNA"/>
</dbReference>
<accession>A0AAW1VM82</accession>
<protein>
    <recommendedName>
        <fullName evidence="1">SAC3/GANP/THP3 conserved domain-containing protein</fullName>
    </recommendedName>
</protein>
<proteinExistence type="predicted"/>
<evidence type="ECO:0000313" key="2">
    <source>
        <dbReference type="EMBL" id="KAK9903120.1"/>
    </source>
</evidence>
<dbReference type="Proteomes" id="UP001457282">
    <property type="component" value="Unassembled WGS sequence"/>
</dbReference>
<evidence type="ECO:0000313" key="3">
    <source>
        <dbReference type="Proteomes" id="UP001457282"/>
    </source>
</evidence>
<organism evidence="2 3">
    <name type="scientific">Rubus argutus</name>
    <name type="common">Southern blackberry</name>
    <dbReference type="NCBI Taxonomy" id="59490"/>
    <lineage>
        <taxon>Eukaryota</taxon>
        <taxon>Viridiplantae</taxon>
        <taxon>Streptophyta</taxon>
        <taxon>Embryophyta</taxon>
        <taxon>Tracheophyta</taxon>
        <taxon>Spermatophyta</taxon>
        <taxon>Magnoliopsida</taxon>
        <taxon>eudicotyledons</taxon>
        <taxon>Gunneridae</taxon>
        <taxon>Pentapetalae</taxon>
        <taxon>rosids</taxon>
        <taxon>fabids</taxon>
        <taxon>Rosales</taxon>
        <taxon>Rosaceae</taxon>
        <taxon>Rosoideae</taxon>
        <taxon>Rosoideae incertae sedis</taxon>
        <taxon>Rubus</taxon>
    </lineage>
</organism>
<dbReference type="PANTHER" id="PTHR12436:SF17">
    <property type="entry name" value="SAC3 FAMILY PROTEIN B"/>
    <property type="match status" value="1"/>
</dbReference>
<keyword evidence="3" id="KW-1185">Reference proteome</keyword>
<dbReference type="InterPro" id="IPR005062">
    <property type="entry name" value="SAC3/GANP/THP3_conserved"/>
</dbReference>
<dbReference type="Pfam" id="PF03399">
    <property type="entry name" value="SAC3_GANP"/>
    <property type="match status" value="1"/>
</dbReference>
<dbReference type="PANTHER" id="PTHR12436">
    <property type="entry name" value="80 KDA MCM3-ASSOCIATED PROTEIN"/>
    <property type="match status" value="1"/>
</dbReference>
<gene>
    <name evidence="2" type="ORF">M0R45_001260</name>
</gene>
<evidence type="ECO:0000259" key="1">
    <source>
        <dbReference type="Pfam" id="PF03399"/>
    </source>
</evidence>
<dbReference type="InterPro" id="IPR045107">
    <property type="entry name" value="SAC3/GANP/THP3"/>
</dbReference>
<feature type="domain" description="SAC3/GANP/THP3 conserved" evidence="1">
    <location>
        <begin position="1"/>
        <end position="82"/>
    </location>
</feature>
<dbReference type="GO" id="GO:0070390">
    <property type="term" value="C:transcription export complex 2"/>
    <property type="evidence" value="ECO:0007669"/>
    <property type="project" value="TreeGrafter"/>
</dbReference>
<name>A0AAW1VM82_RUBAR</name>
<dbReference type="GO" id="GO:0006406">
    <property type="term" value="P:mRNA export from nucleus"/>
    <property type="evidence" value="ECO:0007669"/>
    <property type="project" value="TreeGrafter"/>
</dbReference>